<keyword evidence="2" id="KW-1185">Reference proteome</keyword>
<comment type="caution">
    <text evidence="1">The sequence shown here is derived from an EMBL/GenBank/DDBJ whole genome shotgun (WGS) entry which is preliminary data.</text>
</comment>
<proteinExistence type="predicted"/>
<accession>A0A4Z2EXP9</accession>
<dbReference type="AlphaFoldDB" id="A0A4Z2EXP9"/>
<gene>
    <name evidence="1" type="ORF">EYF80_056721</name>
</gene>
<name>A0A4Z2EXP9_9TELE</name>
<protein>
    <submittedName>
        <fullName evidence="1">Uncharacterized protein</fullName>
    </submittedName>
</protein>
<evidence type="ECO:0000313" key="1">
    <source>
        <dbReference type="EMBL" id="TNN33114.1"/>
    </source>
</evidence>
<dbReference type="Proteomes" id="UP000314294">
    <property type="component" value="Unassembled WGS sequence"/>
</dbReference>
<dbReference type="EMBL" id="SRLO01002353">
    <property type="protein sequence ID" value="TNN33114.1"/>
    <property type="molecule type" value="Genomic_DNA"/>
</dbReference>
<evidence type="ECO:0000313" key="2">
    <source>
        <dbReference type="Proteomes" id="UP000314294"/>
    </source>
</evidence>
<sequence length="81" mass="9166">MIRDALVIVTLREGKRTSRVFPPRFRETASRDAEAAGGRSRCAERRCVRRPAFESVNCDHVGKPVQTVQTVTHTLSKRNET</sequence>
<organism evidence="1 2">
    <name type="scientific">Liparis tanakae</name>
    <name type="common">Tanaka's snailfish</name>
    <dbReference type="NCBI Taxonomy" id="230148"/>
    <lineage>
        <taxon>Eukaryota</taxon>
        <taxon>Metazoa</taxon>
        <taxon>Chordata</taxon>
        <taxon>Craniata</taxon>
        <taxon>Vertebrata</taxon>
        <taxon>Euteleostomi</taxon>
        <taxon>Actinopterygii</taxon>
        <taxon>Neopterygii</taxon>
        <taxon>Teleostei</taxon>
        <taxon>Neoteleostei</taxon>
        <taxon>Acanthomorphata</taxon>
        <taxon>Eupercaria</taxon>
        <taxon>Perciformes</taxon>
        <taxon>Cottioidei</taxon>
        <taxon>Cottales</taxon>
        <taxon>Liparidae</taxon>
        <taxon>Liparis</taxon>
    </lineage>
</organism>
<reference evidence="1 2" key="1">
    <citation type="submission" date="2019-03" db="EMBL/GenBank/DDBJ databases">
        <title>First draft genome of Liparis tanakae, snailfish: a comprehensive survey of snailfish specific genes.</title>
        <authorList>
            <person name="Kim W."/>
            <person name="Song I."/>
            <person name="Jeong J.-H."/>
            <person name="Kim D."/>
            <person name="Kim S."/>
            <person name="Ryu S."/>
            <person name="Song J.Y."/>
            <person name="Lee S.K."/>
        </authorList>
    </citation>
    <scope>NUCLEOTIDE SEQUENCE [LARGE SCALE GENOMIC DNA]</scope>
    <source>
        <tissue evidence="1">Muscle</tissue>
    </source>
</reference>